<protein>
    <submittedName>
        <fullName evidence="1">Uncharacterized protein</fullName>
    </submittedName>
</protein>
<evidence type="ECO:0000313" key="2">
    <source>
        <dbReference type="Proteomes" id="UP001054945"/>
    </source>
</evidence>
<comment type="caution">
    <text evidence="1">The sequence shown here is derived from an EMBL/GenBank/DDBJ whole genome shotgun (WGS) entry which is preliminary data.</text>
</comment>
<evidence type="ECO:0000313" key="1">
    <source>
        <dbReference type="EMBL" id="GIX99716.1"/>
    </source>
</evidence>
<proteinExistence type="predicted"/>
<keyword evidence="2" id="KW-1185">Reference proteome</keyword>
<dbReference type="AlphaFoldDB" id="A0AAV4PV17"/>
<organism evidence="1 2">
    <name type="scientific">Caerostris extrusa</name>
    <name type="common">Bark spider</name>
    <name type="synonym">Caerostris bankana</name>
    <dbReference type="NCBI Taxonomy" id="172846"/>
    <lineage>
        <taxon>Eukaryota</taxon>
        <taxon>Metazoa</taxon>
        <taxon>Ecdysozoa</taxon>
        <taxon>Arthropoda</taxon>
        <taxon>Chelicerata</taxon>
        <taxon>Arachnida</taxon>
        <taxon>Araneae</taxon>
        <taxon>Araneomorphae</taxon>
        <taxon>Entelegynae</taxon>
        <taxon>Araneoidea</taxon>
        <taxon>Araneidae</taxon>
        <taxon>Caerostris</taxon>
    </lineage>
</organism>
<gene>
    <name evidence="1" type="ORF">CEXT_800751</name>
</gene>
<name>A0AAV4PV17_CAEEX</name>
<accession>A0AAV4PV17</accession>
<dbReference type="Proteomes" id="UP001054945">
    <property type="component" value="Unassembled WGS sequence"/>
</dbReference>
<sequence>MRWIRDMRWILSRHSLLGFNHQLLREWKSPDLSTDAVLCDKQWQNGGISKMRSNLYEAEVNLLGAVIDSVIQGDNSTFD</sequence>
<reference evidence="1 2" key="1">
    <citation type="submission" date="2021-06" db="EMBL/GenBank/DDBJ databases">
        <title>Caerostris extrusa draft genome.</title>
        <authorList>
            <person name="Kono N."/>
            <person name="Arakawa K."/>
        </authorList>
    </citation>
    <scope>NUCLEOTIDE SEQUENCE [LARGE SCALE GENOMIC DNA]</scope>
</reference>
<dbReference type="EMBL" id="BPLR01005084">
    <property type="protein sequence ID" value="GIX99716.1"/>
    <property type="molecule type" value="Genomic_DNA"/>
</dbReference>